<dbReference type="PROSITE" id="PS51819">
    <property type="entry name" value="VOC"/>
    <property type="match status" value="1"/>
</dbReference>
<dbReference type="STRING" id="530584.SAMN05421630_107311"/>
<dbReference type="InterPro" id="IPR041581">
    <property type="entry name" value="Glyoxalase_6"/>
</dbReference>
<dbReference type="PANTHER" id="PTHR33993:SF14">
    <property type="entry name" value="GB|AAF24581.1"/>
    <property type="match status" value="1"/>
</dbReference>
<dbReference type="SUPFAM" id="SSF54593">
    <property type="entry name" value="Glyoxalase/Bleomycin resistance protein/Dihydroxybiphenyl dioxygenase"/>
    <property type="match status" value="1"/>
</dbReference>
<dbReference type="PANTHER" id="PTHR33993">
    <property type="entry name" value="GLYOXALASE-RELATED"/>
    <property type="match status" value="1"/>
</dbReference>
<dbReference type="AlphaFoldDB" id="A0A1G6TVE8"/>
<accession>A0A1G6TVE8</accession>
<dbReference type="InterPro" id="IPR052164">
    <property type="entry name" value="Anthracycline_SecMetBiosynth"/>
</dbReference>
<dbReference type="EMBL" id="FMZE01000007">
    <property type="protein sequence ID" value="SDD32874.1"/>
    <property type="molecule type" value="Genomic_DNA"/>
</dbReference>
<sequence>MAPPTRIGYKDYNDTPPLAEHQGPAMPSSTTRDRLFPFCWLDVKSHDPAALERFFVSTLGWEFAVDEQDWRKATVISVAGHRIGGVSDLANPVYPEETPAHVAFYLTVDDVEARTEAALALGASLVVGPFEAGDQGRMSTLVDPWGAAFSLWQPLAFSGWSVPTGVNGAPAALRLSCTDPLASRRFYENALATTLPPEFFVARPGGESRPQWELLVEVDDLSTVRTRIGTLGGVADELADGNRPGLRMRTDEGIAIRLRSLDS</sequence>
<dbReference type="Gene3D" id="3.10.180.10">
    <property type="entry name" value="2,3-Dihydroxybiphenyl 1,2-Dioxygenase, domain 1"/>
    <property type="match status" value="1"/>
</dbReference>
<evidence type="ECO:0000313" key="2">
    <source>
        <dbReference type="Proteomes" id="UP000199494"/>
    </source>
</evidence>
<dbReference type="Proteomes" id="UP000199494">
    <property type="component" value="Unassembled WGS sequence"/>
</dbReference>
<evidence type="ECO:0000313" key="1">
    <source>
        <dbReference type="EMBL" id="SDD32874.1"/>
    </source>
</evidence>
<name>A0A1G6TVE8_9PSEU</name>
<proteinExistence type="predicted"/>
<keyword evidence="2" id="KW-1185">Reference proteome</keyword>
<dbReference type="InterPro" id="IPR037523">
    <property type="entry name" value="VOC_core"/>
</dbReference>
<protein>
    <submittedName>
        <fullName evidence="1">Uncharacterized protein</fullName>
    </submittedName>
</protein>
<dbReference type="InterPro" id="IPR029068">
    <property type="entry name" value="Glyas_Bleomycin-R_OHBP_Dase"/>
</dbReference>
<organism evidence="1 2">
    <name type="scientific">Prauserella marina</name>
    <dbReference type="NCBI Taxonomy" id="530584"/>
    <lineage>
        <taxon>Bacteria</taxon>
        <taxon>Bacillati</taxon>
        <taxon>Actinomycetota</taxon>
        <taxon>Actinomycetes</taxon>
        <taxon>Pseudonocardiales</taxon>
        <taxon>Pseudonocardiaceae</taxon>
        <taxon>Prauserella</taxon>
    </lineage>
</organism>
<dbReference type="CDD" id="cd07247">
    <property type="entry name" value="SgaA_N_like"/>
    <property type="match status" value="1"/>
</dbReference>
<dbReference type="Pfam" id="PF18029">
    <property type="entry name" value="Glyoxalase_6"/>
    <property type="match status" value="1"/>
</dbReference>
<gene>
    <name evidence="1" type="ORF">SAMN05421630_107311</name>
</gene>
<reference evidence="1 2" key="1">
    <citation type="submission" date="2016-10" db="EMBL/GenBank/DDBJ databases">
        <authorList>
            <person name="de Groot N.N."/>
        </authorList>
    </citation>
    <scope>NUCLEOTIDE SEQUENCE [LARGE SCALE GENOMIC DNA]</scope>
    <source>
        <strain evidence="1 2">CGMCC 4.5506</strain>
    </source>
</reference>